<evidence type="ECO:0000256" key="4">
    <source>
        <dbReference type="ARBA" id="ARBA00022741"/>
    </source>
</evidence>
<dbReference type="InterPro" id="IPR010921">
    <property type="entry name" value="Trp_repressor/repl_initiator"/>
</dbReference>
<comment type="caution">
    <text evidence="8">Lacks conserved residue(s) required for the propagation of feature annotation.</text>
</comment>
<keyword evidence="6 8" id="KW-0446">Lipid-binding</keyword>
<evidence type="ECO:0000256" key="5">
    <source>
        <dbReference type="ARBA" id="ARBA00022840"/>
    </source>
</evidence>
<dbReference type="EMBL" id="MHLH01000001">
    <property type="protein sequence ID" value="OGZ04792.1"/>
    <property type="molecule type" value="Genomic_DNA"/>
</dbReference>
<name>A0A1G2CU82_9BACT</name>
<dbReference type="Gene3D" id="3.30.300.180">
    <property type="match status" value="1"/>
</dbReference>
<dbReference type="SMART" id="SM00382">
    <property type="entry name" value="AAA"/>
    <property type="match status" value="1"/>
</dbReference>
<dbReference type="InterPro" id="IPR003593">
    <property type="entry name" value="AAA+_ATPase"/>
</dbReference>
<feature type="binding site" evidence="8">
    <location>
        <position position="160"/>
    </location>
    <ligand>
        <name>ATP</name>
        <dbReference type="ChEBI" id="CHEBI:30616"/>
    </ligand>
</feature>
<evidence type="ECO:0000256" key="6">
    <source>
        <dbReference type="ARBA" id="ARBA00023121"/>
    </source>
</evidence>
<accession>A0A1G2CU82</accession>
<dbReference type="CDD" id="cd06571">
    <property type="entry name" value="Bac_DnaA_C"/>
    <property type="match status" value="1"/>
</dbReference>
<dbReference type="Pfam" id="PF00308">
    <property type="entry name" value="Bac_DnaA"/>
    <property type="match status" value="1"/>
</dbReference>
<evidence type="ECO:0000256" key="11">
    <source>
        <dbReference type="RuleBase" id="RU004227"/>
    </source>
</evidence>
<dbReference type="GO" id="GO:0008289">
    <property type="term" value="F:lipid binding"/>
    <property type="evidence" value="ECO:0007669"/>
    <property type="project" value="UniProtKB-KW"/>
</dbReference>
<keyword evidence="3 8" id="KW-0235">DNA replication</keyword>
<feature type="binding site" evidence="8">
    <location>
        <position position="163"/>
    </location>
    <ligand>
        <name>ATP</name>
        <dbReference type="ChEBI" id="CHEBI:30616"/>
    </ligand>
</feature>
<gene>
    <name evidence="8" type="primary">dnaA</name>
    <name evidence="14" type="ORF">A2648_00780</name>
</gene>
<dbReference type="InterPro" id="IPR013159">
    <property type="entry name" value="DnaA_C"/>
</dbReference>
<comment type="similarity">
    <text evidence="1 8 11">Belongs to the DnaA family.</text>
</comment>
<dbReference type="InterPro" id="IPR020591">
    <property type="entry name" value="Chromosome_initiator_DnaA-like"/>
</dbReference>
<reference evidence="14 15" key="1">
    <citation type="journal article" date="2016" name="Nat. Commun.">
        <title>Thousands of microbial genomes shed light on interconnected biogeochemical processes in an aquifer system.</title>
        <authorList>
            <person name="Anantharaman K."/>
            <person name="Brown C.T."/>
            <person name="Hug L.A."/>
            <person name="Sharon I."/>
            <person name="Castelle C.J."/>
            <person name="Probst A.J."/>
            <person name="Thomas B.C."/>
            <person name="Singh A."/>
            <person name="Wilkins M.J."/>
            <person name="Karaoz U."/>
            <person name="Brodie E.L."/>
            <person name="Williams K.H."/>
            <person name="Hubbard S.S."/>
            <person name="Banfield J.F."/>
        </authorList>
    </citation>
    <scope>NUCLEOTIDE SEQUENCE [LARGE SCALE GENOMIC DNA]</scope>
</reference>
<evidence type="ECO:0000256" key="9">
    <source>
        <dbReference type="NCBIfam" id="TIGR00362"/>
    </source>
</evidence>
<comment type="subcellular location">
    <subcellularLocation>
        <location evidence="8">Cytoplasm</location>
    </subcellularLocation>
</comment>
<evidence type="ECO:0000256" key="3">
    <source>
        <dbReference type="ARBA" id="ARBA00022705"/>
    </source>
</evidence>
<dbReference type="GO" id="GO:0005886">
    <property type="term" value="C:plasma membrane"/>
    <property type="evidence" value="ECO:0007669"/>
    <property type="project" value="TreeGrafter"/>
</dbReference>
<evidence type="ECO:0000259" key="13">
    <source>
        <dbReference type="SMART" id="SM00760"/>
    </source>
</evidence>
<dbReference type="Pfam" id="PF11638">
    <property type="entry name" value="DnaA_N"/>
    <property type="match status" value="1"/>
</dbReference>
<dbReference type="SUPFAM" id="SSF48295">
    <property type="entry name" value="TrpR-like"/>
    <property type="match status" value="1"/>
</dbReference>
<dbReference type="FunFam" id="3.40.50.300:FF:000668">
    <property type="entry name" value="Chromosomal replication initiator protein DnaA"/>
    <property type="match status" value="1"/>
</dbReference>
<proteinExistence type="inferred from homology"/>
<feature type="region of interest" description="Domain IV, binds dsDNA" evidence="8">
    <location>
        <begin position="333"/>
        <end position="449"/>
    </location>
</feature>
<dbReference type="PRINTS" id="PR00051">
    <property type="entry name" value="DNAA"/>
</dbReference>
<keyword evidence="4 8" id="KW-0547">Nucleotide-binding</keyword>
<feature type="binding site" evidence="8">
    <location>
        <position position="164"/>
    </location>
    <ligand>
        <name>ATP</name>
        <dbReference type="ChEBI" id="CHEBI:30616"/>
    </ligand>
</feature>
<comment type="function">
    <text evidence="8 10">Plays an essential role in the initiation and regulation of chromosomal replication. ATP-DnaA binds to the origin of replication (oriC) to initiate formation of the DNA replication initiation complex once per cell cycle. Binds the DnaA box (a 9 base pair repeat at the origin) and separates the double-stranded (ds)DNA. Forms a right-handed helical filament on oriC DNA; dsDNA binds to the exterior of the filament while single-stranded (ss)DNA is stabiized in the filament's interior. The ATP-DnaA-oriC complex binds and stabilizes one strand of the AT-rich DNA unwinding element (DUE), permitting loading of DNA polymerase. After initiation quickly degrades to an ADP-DnaA complex that is not apt for DNA replication. Binds acidic phospholipids.</text>
</comment>
<dbReference type="STRING" id="1798657.A2648_00780"/>
<keyword evidence="7 8" id="KW-0238">DNA-binding</keyword>
<feature type="domain" description="AAA+ ATPase" evidence="12">
    <location>
        <begin position="149"/>
        <end position="283"/>
    </location>
</feature>
<dbReference type="HAMAP" id="MF_00377">
    <property type="entry name" value="DnaA_bact"/>
    <property type="match status" value="1"/>
</dbReference>
<evidence type="ECO:0000256" key="1">
    <source>
        <dbReference type="ARBA" id="ARBA00006583"/>
    </source>
</evidence>
<dbReference type="Proteomes" id="UP000178841">
    <property type="component" value="Unassembled WGS sequence"/>
</dbReference>
<dbReference type="InterPro" id="IPR013317">
    <property type="entry name" value="DnaA_dom"/>
</dbReference>
<comment type="caution">
    <text evidence="14">The sequence shown here is derived from an EMBL/GenBank/DDBJ whole genome shotgun (WGS) entry which is preliminary data.</text>
</comment>
<dbReference type="GO" id="GO:0006275">
    <property type="term" value="P:regulation of DNA replication"/>
    <property type="evidence" value="ECO:0007669"/>
    <property type="project" value="UniProtKB-UniRule"/>
</dbReference>
<dbReference type="Gene3D" id="1.10.8.60">
    <property type="match status" value="1"/>
</dbReference>
<sequence>MDTKELWDNALTEIELSVSKANFSTWFKNTRITRVESGVVFLGVPNEFIKDWLTNKYHKSILGALRNISEKVRGIEYLVMKESEKAKQISSPVFPEMASIARELPLSDLYVNKEDNLNPRYSFDSFIIGSFNELAYTAAQAVISKLGMMYNPLFIYGGTGLGKTHLIQAIGNTIKNKHGDKKIHYLTSEKFSMDYINSLQNNKIAIFKEKYRKYDVLIMDDIQFLSKKEKTQEELFHLFNSLYDNNRQIIFSSDRHPSYIPELEDRLRSRFAAGMIVDISLPDYESRLAIIKSKSSQGGFFPGNDILEYISSIVQGNIRELEGVLNSIICQAQLKGRELTVLEVKSLLKNNIKPKKNASIKDIVKTIADFYNIEERVIYEKTRKKEVVKPRQIAMYILREDFNISFPSIGEKLGGRDHTTVIHSCEKIKKDIKINNILMQEIEELRSMF</sequence>
<dbReference type="PANTHER" id="PTHR30050">
    <property type="entry name" value="CHROMOSOMAL REPLICATION INITIATOR PROTEIN DNAA"/>
    <property type="match status" value="1"/>
</dbReference>
<dbReference type="InterPro" id="IPR018312">
    <property type="entry name" value="Chromosome_initiator_DnaA_CS"/>
</dbReference>
<dbReference type="Pfam" id="PF08299">
    <property type="entry name" value="Bac_DnaA_C"/>
    <property type="match status" value="1"/>
</dbReference>
<dbReference type="GO" id="GO:0006270">
    <property type="term" value="P:DNA replication initiation"/>
    <property type="evidence" value="ECO:0007669"/>
    <property type="project" value="UniProtKB-UniRule"/>
</dbReference>
<dbReference type="InterPro" id="IPR001957">
    <property type="entry name" value="Chromosome_initiator_DnaA"/>
</dbReference>
<dbReference type="InterPro" id="IPR038454">
    <property type="entry name" value="DnaA_N_sf"/>
</dbReference>
<dbReference type="InterPro" id="IPR024633">
    <property type="entry name" value="DnaA_N_dom"/>
</dbReference>
<dbReference type="GO" id="GO:0005524">
    <property type="term" value="F:ATP binding"/>
    <property type="evidence" value="ECO:0007669"/>
    <property type="project" value="UniProtKB-UniRule"/>
</dbReference>
<evidence type="ECO:0000256" key="2">
    <source>
        <dbReference type="ARBA" id="ARBA00022490"/>
    </source>
</evidence>
<dbReference type="PROSITE" id="PS01008">
    <property type="entry name" value="DNAA"/>
    <property type="match status" value="1"/>
</dbReference>
<dbReference type="Gene3D" id="3.40.50.300">
    <property type="entry name" value="P-loop containing nucleotide triphosphate hydrolases"/>
    <property type="match status" value="1"/>
</dbReference>
<feature type="region of interest" description="Domain III, AAA+ region" evidence="8">
    <location>
        <begin position="116"/>
        <end position="332"/>
    </location>
</feature>
<comment type="subunit">
    <text evidence="8">Oligomerizes as a right-handed, spiral filament on DNA at oriC.</text>
</comment>
<dbReference type="PANTHER" id="PTHR30050:SF2">
    <property type="entry name" value="CHROMOSOMAL REPLICATION INITIATOR PROTEIN DNAA"/>
    <property type="match status" value="1"/>
</dbReference>
<dbReference type="GO" id="GO:0003688">
    <property type="term" value="F:DNA replication origin binding"/>
    <property type="evidence" value="ECO:0007669"/>
    <property type="project" value="UniProtKB-UniRule"/>
</dbReference>
<protein>
    <recommendedName>
        <fullName evidence="8 9">Chromosomal replication initiator protein DnaA</fullName>
    </recommendedName>
</protein>
<dbReference type="InterPro" id="IPR027417">
    <property type="entry name" value="P-loop_NTPase"/>
</dbReference>
<feature type="domain" description="Chromosomal replication initiator DnaA C-terminal" evidence="13">
    <location>
        <begin position="359"/>
        <end position="428"/>
    </location>
</feature>
<evidence type="ECO:0000256" key="10">
    <source>
        <dbReference type="RuleBase" id="RU000577"/>
    </source>
</evidence>
<organism evidence="14 15">
    <name type="scientific">Candidatus Lloydbacteria bacterium RIFCSPHIGHO2_01_FULL_41_20</name>
    <dbReference type="NCBI Taxonomy" id="1798657"/>
    <lineage>
        <taxon>Bacteria</taxon>
        <taxon>Candidatus Lloydiibacteriota</taxon>
    </lineage>
</organism>
<dbReference type="Gene3D" id="1.10.1750.10">
    <property type="match status" value="1"/>
</dbReference>
<dbReference type="CDD" id="cd00009">
    <property type="entry name" value="AAA"/>
    <property type="match status" value="1"/>
</dbReference>
<evidence type="ECO:0000313" key="15">
    <source>
        <dbReference type="Proteomes" id="UP000178841"/>
    </source>
</evidence>
<dbReference type="AlphaFoldDB" id="A0A1G2CU82"/>
<evidence type="ECO:0000256" key="8">
    <source>
        <dbReference type="HAMAP-Rule" id="MF_00377"/>
    </source>
</evidence>
<dbReference type="GO" id="GO:0005737">
    <property type="term" value="C:cytoplasm"/>
    <property type="evidence" value="ECO:0007669"/>
    <property type="project" value="UniProtKB-SubCell"/>
</dbReference>
<dbReference type="SMART" id="SM00760">
    <property type="entry name" value="Bac_DnaA_C"/>
    <property type="match status" value="1"/>
</dbReference>
<evidence type="ECO:0000256" key="7">
    <source>
        <dbReference type="ARBA" id="ARBA00023125"/>
    </source>
</evidence>
<feature type="region of interest" description="Domain I, interacts with DnaA modulators" evidence="8">
    <location>
        <begin position="1"/>
        <end position="86"/>
    </location>
</feature>
<keyword evidence="5 8" id="KW-0067">ATP-binding</keyword>
<evidence type="ECO:0000259" key="12">
    <source>
        <dbReference type="SMART" id="SM00382"/>
    </source>
</evidence>
<dbReference type="NCBIfam" id="TIGR00362">
    <property type="entry name" value="DnaA"/>
    <property type="match status" value="1"/>
</dbReference>
<feature type="binding site" evidence="8">
    <location>
        <position position="162"/>
    </location>
    <ligand>
        <name>ATP</name>
        <dbReference type="ChEBI" id="CHEBI:30616"/>
    </ligand>
</feature>
<comment type="domain">
    <text evidence="8">Domain I is involved in oligomerization and binding regulators, domain II is flexibile and of varying length in different bacteria, domain III forms the AAA+ region, while domain IV binds dsDNA.</text>
</comment>
<dbReference type="SUPFAM" id="SSF52540">
    <property type="entry name" value="P-loop containing nucleoside triphosphate hydrolases"/>
    <property type="match status" value="1"/>
</dbReference>
<keyword evidence="2 8" id="KW-0963">Cytoplasm</keyword>
<evidence type="ECO:0000313" key="14">
    <source>
        <dbReference type="EMBL" id="OGZ04792.1"/>
    </source>
</evidence>